<feature type="signal peptide" evidence="6">
    <location>
        <begin position="1"/>
        <end position="24"/>
    </location>
</feature>
<feature type="compositionally biased region" description="Gly residues" evidence="5">
    <location>
        <begin position="56"/>
        <end position="68"/>
    </location>
</feature>
<dbReference type="EnsemblPlants" id="EMT12835">
    <property type="protein sequence ID" value="EMT12835"/>
    <property type="gene ID" value="F775_33034"/>
</dbReference>
<dbReference type="CDD" id="cd22270">
    <property type="entry name" value="DPBB_kiwellin-like"/>
    <property type="match status" value="1"/>
</dbReference>
<organism evidence="7">
    <name type="scientific">Aegilops tauschii</name>
    <name type="common">Tausch's goatgrass</name>
    <name type="synonym">Aegilops squarrosa</name>
    <dbReference type="NCBI Taxonomy" id="37682"/>
    <lineage>
        <taxon>Eukaryota</taxon>
        <taxon>Viridiplantae</taxon>
        <taxon>Streptophyta</taxon>
        <taxon>Embryophyta</taxon>
        <taxon>Tracheophyta</taxon>
        <taxon>Spermatophyta</taxon>
        <taxon>Magnoliopsida</taxon>
        <taxon>Liliopsida</taxon>
        <taxon>Poales</taxon>
        <taxon>Poaceae</taxon>
        <taxon>BOP clade</taxon>
        <taxon>Pooideae</taxon>
        <taxon>Triticodae</taxon>
        <taxon>Triticeae</taxon>
        <taxon>Triticinae</taxon>
        <taxon>Aegilops</taxon>
    </lineage>
</organism>
<keyword evidence="4 6" id="KW-0732">Signal</keyword>
<dbReference type="PANTHER" id="PTHR33191:SF26">
    <property type="entry name" value="RLPA-LIKE PROTEIN DOUBLE-PSI BETA-BARREL DOMAIN-CONTAINING PROTEIN"/>
    <property type="match status" value="1"/>
</dbReference>
<dbReference type="SUPFAM" id="SSF50685">
    <property type="entry name" value="Barwin-like endoglucanases"/>
    <property type="match status" value="1"/>
</dbReference>
<dbReference type="GO" id="GO:0005576">
    <property type="term" value="C:extracellular region"/>
    <property type="evidence" value="ECO:0007669"/>
    <property type="project" value="UniProtKB-SubCell"/>
</dbReference>
<evidence type="ECO:0008006" key="8">
    <source>
        <dbReference type="Google" id="ProtNLM"/>
    </source>
</evidence>
<evidence type="ECO:0000256" key="1">
    <source>
        <dbReference type="ARBA" id="ARBA00004613"/>
    </source>
</evidence>
<feature type="region of interest" description="Disordered" evidence="5">
    <location>
        <begin position="44"/>
        <end position="68"/>
    </location>
</feature>
<evidence type="ECO:0000256" key="6">
    <source>
        <dbReference type="SAM" id="SignalP"/>
    </source>
</evidence>
<dbReference type="InterPro" id="IPR036908">
    <property type="entry name" value="RlpA-like_sf"/>
</dbReference>
<evidence type="ECO:0000256" key="4">
    <source>
        <dbReference type="ARBA" id="ARBA00022729"/>
    </source>
</evidence>
<comment type="subcellular location">
    <subcellularLocation>
        <location evidence="1">Secreted</location>
    </subcellularLocation>
</comment>
<dbReference type="AlphaFoldDB" id="N1QX95"/>
<name>N1QX95_AEGTA</name>
<dbReference type="PANTHER" id="PTHR33191">
    <property type="entry name" value="RIPENING-RELATED PROTEIN 2-RELATED"/>
    <property type="match status" value="1"/>
</dbReference>
<dbReference type="InterPro" id="IPR039271">
    <property type="entry name" value="Kiwellin-like"/>
</dbReference>
<evidence type="ECO:0000313" key="7">
    <source>
        <dbReference type="EnsemblPlants" id="EMT12835"/>
    </source>
</evidence>
<feature type="chain" id="PRO_5014585317" description="Ripening-related protein 6" evidence="6">
    <location>
        <begin position="25"/>
        <end position="259"/>
    </location>
</feature>
<proteinExistence type="inferred from homology"/>
<evidence type="ECO:0000256" key="2">
    <source>
        <dbReference type="ARBA" id="ARBA00005592"/>
    </source>
</evidence>
<evidence type="ECO:0000256" key="3">
    <source>
        <dbReference type="ARBA" id="ARBA00022525"/>
    </source>
</evidence>
<evidence type="ECO:0000256" key="5">
    <source>
        <dbReference type="SAM" id="MobiDB-lite"/>
    </source>
</evidence>
<dbReference type="Gene3D" id="2.40.40.10">
    <property type="entry name" value="RlpA-like domain"/>
    <property type="match status" value="1"/>
</dbReference>
<protein>
    <recommendedName>
        <fullName evidence="8">Ripening-related protein 6</fullName>
    </recommendedName>
</protein>
<keyword evidence="3" id="KW-0964">Secreted</keyword>
<reference evidence="7" key="1">
    <citation type="submission" date="2015-06" db="UniProtKB">
        <authorList>
            <consortium name="EnsemblPlants"/>
        </authorList>
    </citation>
    <scope>IDENTIFICATION</scope>
</reference>
<comment type="similarity">
    <text evidence="2">Belongs to the kiwellin family.</text>
</comment>
<dbReference type="Pfam" id="PF24300">
    <property type="entry name" value="KWL1"/>
    <property type="match status" value="1"/>
</dbReference>
<sequence length="259" mass="28298">MANTRLAVVAMLVILLQLSTLSVARHHAKPDPCVGEDDSVPGMVHKHKKPHCPSPGGSGGGGGGGGTPGVMTVNGFQKGEDGGAPSECDGKYHSDKDMIVALSTRWYAGGRRCGKMINITSKKNGRTVQAKVVDECDSNHGCKTNIVDTTEAVWKALGLDSDIGEFNHDLLSLCPYFRTEVAQLHYEQQQLHGGADHTVNKVPKITQQEYQQVHSHDTTNKNTRCQKRDMGENKEGTLTLLWEVTMKTISNEHCKKYEF</sequence>
<accession>N1QX95</accession>